<dbReference type="SUPFAM" id="SSF56219">
    <property type="entry name" value="DNase I-like"/>
    <property type="match status" value="1"/>
</dbReference>
<dbReference type="Proteomes" id="UP001552299">
    <property type="component" value="Unassembled WGS sequence"/>
</dbReference>
<comment type="caution">
    <text evidence="1">The sequence shown here is derived from an EMBL/GenBank/DDBJ whole genome shotgun (WGS) entry which is preliminary data.</text>
</comment>
<dbReference type="PANTHER" id="PTHR33710">
    <property type="entry name" value="BNAC02G09200D PROTEIN"/>
    <property type="match status" value="1"/>
</dbReference>
<keyword evidence="2" id="KW-1185">Reference proteome</keyword>
<protein>
    <submittedName>
        <fullName evidence="1">Uncharacterized protein</fullName>
    </submittedName>
</protein>
<dbReference type="PANTHER" id="PTHR33710:SF77">
    <property type="entry name" value="DNASE I-LIKE SUPERFAMILY PROTEIN"/>
    <property type="match status" value="1"/>
</dbReference>
<sequence>MDFLIANDYHDIGSIGPKFTWCNNKEGLAHISERLDRVCLNSKALCCITFAVVKHMPRVASDHCPLIINLFNFKLYNHKSIRFENIWCSYEASRGVVMKAWRKKDFGSAADILQRKVRESLRRLLLWSKNKLRELNKSKGDLLNEISGLQEEESVVGLNPNKLLLLRKKVHELNITLIRLSMRWRQHSKN</sequence>
<dbReference type="InterPro" id="IPR036691">
    <property type="entry name" value="Endo/exonu/phosph_ase_sf"/>
</dbReference>
<dbReference type="Gene3D" id="3.60.10.10">
    <property type="entry name" value="Endonuclease/exonuclease/phosphatase"/>
    <property type="match status" value="1"/>
</dbReference>
<evidence type="ECO:0000313" key="1">
    <source>
        <dbReference type="EMBL" id="KAL0928612.1"/>
    </source>
</evidence>
<proteinExistence type="predicted"/>
<dbReference type="AlphaFoldDB" id="A0ABD0W8J3"/>
<dbReference type="EMBL" id="JANQDX010000001">
    <property type="protein sequence ID" value="KAL0928612.1"/>
    <property type="molecule type" value="Genomic_DNA"/>
</dbReference>
<evidence type="ECO:0000313" key="2">
    <source>
        <dbReference type="Proteomes" id="UP001552299"/>
    </source>
</evidence>
<name>A0ABD0W8J3_DENTH</name>
<gene>
    <name evidence="1" type="ORF">M5K25_000516</name>
</gene>
<organism evidence="1 2">
    <name type="scientific">Dendrobium thyrsiflorum</name>
    <name type="common">Pinecone-like raceme dendrobium</name>
    <name type="synonym">Orchid</name>
    <dbReference type="NCBI Taxonomy" id="117978"/>
    <lineage>
        <taxon>Eukaryota</taxon>
        <taxon>Viridiplantae</taxon>
        <taxon>Streptophyta</taxon>
        <taxon>Embryophyta</taxon>
        <taxon>Tracheophyta</taxon>
        <taxon>Spermatophyta</taxon>
        <taxon>Magnoliopsida</taxon>
        <taxon>Liliopsida</taxon>
        <taxon>Asparagales</taxon>
        <taxon>Orchidaceae</taxon>
        <taxon>Epidendroideae</taxon>
        <taxon>Malaxideae</taxon>
        <taxon>Dendrobiinae</taxon>
        <taxon>Dendrobium</taxon>
    </lineage>
</organism>
<reference evidence="1 2" key="1">
    <citation type="journal article" date="2024" name="Plant Biotechnol. J.">
        <title>Dendrobium thyrsiflorum genome and its molecular insights into genes involved in important horticultural traits.</title>
        <authorList>
            <person name="Chen B."/>
            <person name="Wang J.Y."/>
            <person name="Zheng P.J."/>
            <person name="Li K.L."/>
            <person name="Liang Y.M."/>
            <person name="Chen X.F."/>
            <person name="Zhang C."/>
            <person name="Zhao X."/>
            <person name="He X."/>
            <person name="Zhang G.Q."/>
            <person name="Liu Z.J."/>
            <person name="Xu Q."/>
        </authorList>
    </citation>
    <scope>NUCLEOTIDE SEQUENCE [LARGE SCALE GENOMIC DNA]</scope>
    <source>
        <strain evidence="1">GZMU011</strain>
    </source>
</reference>
<accession>A0ABD0W8J3</accession>